<sequence>MRIVIALGGNALLHRGERADAATQVRNAASAAEQIARLARHHQILVVHGNGPQVGLLAEESERDPTLERGYPLDTLVAETQGMIGYWLARSIGRHLPDTPVAALVTQVVVNPADPAFGHPEKPIGPYYSAVEAGRLAAERGWTFVQERRGHRRVVPSPRPERVVELPVIAWLLDAGTVVIAGGGGGAPVTGALAGVEAVVDKDAVAALLATRLGADLLAILTDVPYVYAGYGTPHRRPITSVSPDELDDGSFAPGSMGPKIAAACSFSRATGRPVAIGALDELAQVVDGTSGTRIRPAENPAIRDQRHNAWGPSPAAPSAGRIEAESATSERARR</sequence>
<feature type="region of interest" description="Disordered" evidence="5">
    <location>
        <begin position="291"/>
        <end position="335"/>
    </location>
</feature>
<keyword evidence="2 4" id="KW-0808">Transferase</keyword>
<proteinExistence type="inferred from homology"/>
<dbReference type="Gene3D" id="3.40.1160.10">
    <property type="entry name" value="Acetylglutamate kinase-like"/>
    <property type="match status" value="1"/>
</dbReference>
<feature type="compositionally biased region" description="Low complexity" evidence="5">
    <location>
        <begin position="312"/>
        <end position="321"/>
    </location>
</feature>
<evidence type="ECO:0000313" key="8">
    <source>
        <dbReference type="Proteomes" id="UP001500064"/>
    </source>
</evidence>
<organism evidence="7 8">
    <name type="scientific">Nonomuraea maheshkhaliensis</name>
    <dbReference type="NCBI Taxonomy" id="419590"/>
    <lineage>
        <taxon>Bacteria</taxon>
        <taxon>Bacillati</taxon>
        <taxon>Actinomycetota</taxon>
        <taxon>Actinomycetes</taxon>
        <taxon>Streptosporangiales</taxon>
        <taxon>Streptosporangiaceae</taxon>
        <taxon>Nonomuraea</taxon>
    </lineage>
</organism>
<evidence type="ECO:0000313" key="7">
    <source>
        <dbReference type="EMBL" id="GAA1695227.1"/>
    </source>
</evidence>
<keyword evidence="3 4" id="KW-0418">Kinase</keyword>
<dbReference type="PANTHER" id="PTHR30409:SF1">
    <property type="entry name" value="CARBAMATE KINASE-RELATED"/>
    <property type="match status" value="1"/>
</dbReference>
<dbReference type="InterPro" id="IPR003964">
    <property type="entry name" value="Carb_kinase"/>
</dbReference>
<comment type="caution">
    <text evidence="7">The sequence shown here is derived from an EMBL/GenBank/DDBJ whole genome shotgun (WGS) entry which is preliminary data.</text>
</comment>
<reference evidence="8" key="1">
    <citation type="journal article" date="2019" name="Int. J. Syst. Evol. Microbiol.">
        <title>The Global Catalogue of Microorganisms (GCM) 10K type strain sequencing project: providing services to taxonomists for standard genome sequencing and annotation.</title>
        <authorList>
            <consortium name="The Broad Institute Genomics Platform"/>
            <consortium name="The Broad Institute Genome Sequencing Center for Infectious Disease"/>
            <person name="Wu L."/>
            <person name="Ma J."/>
        </authorList>
    </citation>
    <scope>NUCLEOTIDE SEQUENCE [LARGE SCALE GENOMIC DNA]</scope>
    <source>
        <strain evidence="8">JCM 13929</strain>
    </source>
</reference>
<evidence type="ECO:0000256" key="3">
    <source>
        <dbReference type="ARBA" id="ARBA00022777"/>
    </source>
</evidence>
<evidence type="ECO:0000259" key="6">
    <source>
        <dbReference type="Pfam" id="PF00696"/>
    </source>
</evidence>
<dbReference type="InterPro" id="IPR036393">
    <property type="entry name" value="AceGlu_kinase-like_sf"/>
</dbReference>
<dbReference type="NCBIfam" id="NF009008">
    <property type="entry name" value="PRK12354.1"/>
    <property type="match status" value="1"/>
</dbReference>
<evidence type="ECO:0000256" key="5">
    <source>
        <dbReference type="SAM" id="MobiDB-lite"/>
    </source>
</evidence>
<comment type="similarity">
    <text evidence="1 4">Belongs to the carbamate kinase family.</text>
</comment>
<dbReference type="SUPFAM" id="SSF53633">
    <property type="entry name" value="Carbamate kinase-like"/>
    <property type="match status" value="1"/>
</dbReference>
<dbReference type="Pfam" id="PF00696">
    <property type="entry name" value="AA_kinase"/>
    <property type="match status" value="1"/>
</dbReference>
<dbReference type="Proteomes" id="UP001500064">
    <property type="component" value="Unassembled WGS sequence"/>
</dbReference>
<accession>A0ABP4TWR5</accession>
<dbReference type="PIRSF" id="PIRSF000723">
    <property type="entry name" value="Carbamate_kin"/>
    <property type="match status" value="1"/>
</dbReference>
<keyword evidence="8" id="KW-1185">Reference proteome</keyword>
<dbReference type="CDD" id="cd04235">
    <property type="entry name" value="AAK_CK"/>
    <property type="match status" value="1"/>
</dbReference>
<dbReference type="InterPro" id="IPR001048">
    <property type="entry name" value="Asp/Glu/Uridylate_kinase"/>
</dbReference>
<feature type="compositionally biased region" description="Basic and acidic residues" evidence="5">
    <location>
        <begin position="323"/>
        <end position="335"/>
    </location>
</feature>
<feature type="domain" description="Aspartate/glutamate/uridylate kinase" evidence="6">
    <location>
        <begin position="1"/>
        <end position="277"/>
    </location>
</feature>
<gene>
    <name evidence="7" type="primary">arcC</name>
    <name evidence="7" type="ORF">GCM10009733_108580</name>
</gene>
<dbReference type="PRINTS" id="PR01469">
    <property type="entry name" value="CARBMTKINASE"/>
</dbReference>
<dbReference type="RefSeq" id="WP_346115187.1">
    <property type="nucleotide sequence ID" value="NZ_BAAAMU010000209.1"/>
</dbReference>
<evidence type="ECO:0000256" key="4">
    <source>
        <dbReference type="PIRNR" id="PIRNR000723"/>
    </source>
</evidence>
<evidence type="ECO:0000256" key="1">
    <source>
        <dbReference type="ARBA" id="ARBA00011066"/>
    </source>
</evidence>
<dbReference type="PANTHER" id="PTHR30409">
    <property type="entry name" value="CARBAMATE KINASE"/>
    <property type="match status" value="1"/>
</dbReference>
<protein>
    <recommendedName>
        <fullName evidence="4">Carbamate kinase</fullName>
    </recommendedName>
</protein>
<dbReference type="EMBL" id="BAAAMU010000209">
    <property type="protein sequence ID" value="GAA1695227.1"/>
    <property type="molecule type" value="Genomic_DNA"/>
</dbReference>
<name>A0ABP4TWR5_9ACTN</name>
<dbReference type="GO" id="GO:0016301">
    <property type="term" value="F:kinase activity"/>
    <property type="evidence" value="ECO:0007669"/>
    <property type="project" value="UniProtKB-KW"/>
</dbReference>
<evidence type="ECO:0000256" key="2">
    <source>
        <dbReference type="ARBA" id="ARBA00022679"/>
    </source>
</evidence>